<dbReference type="Pfam" id="PF02517">
    <property type="entry name" value="Rce1-like"/>
    <property type="match status" value="1"/>
</dbReference>
<protein>
    <recommendedName>
        <fullName evidence="3">CAAX prenyl protease 2/Lysostaphin resistance protein A-like domain-containing protein</fullName>
    </recommendedName>
</protein>
<keyword evidence="2" id="KW-1133">Transmembrane helix</keyword>
<feature type="transmembrane region" description="Helical" evidence="2">
    <location>
        <begin position="190"/>
        <end position="211"/>
    </location>
</feature>
<feature type="domain" description="CAAX prenyl protease 2/Lysostaphin resistance protein A-like" evidence="3">
    <location>
        <begin position="99"/>
        <end position="203"/>
    </location>
</feature>
<dbReference type="EMBL" id="AP026801">
    <property type="protein sequence ID" value="BDR57076.1"/>
    <property type="molecule type" value="Genomic_DNA"/>
</dbReference>
<evidence type="ECO:0000256" key="2">
    <source>
        <dbReference type="SAM" id="Phobius"/>
    </source>
</evidence>
<sequence>MFNKENCVILGKSVLSIIISYILGSVSGGFIAQVLLKADPQNEQNIRELCISIFIIIFLRFFMKLSIFNKIAEPKKSIEIMLAIILLSLITNHDQLFSNFTFQILVTVIVVGIYEEILFRGIIFVPLTRIFQNQRHGFLWASVVSSLIFAAAHLNNLSGQSLAYTLGIQCVFAFICGMFFSLLYQVSDNILLPIFAHFVIDLIAMSAAQFSVTKVDLATTIEIVIFVICSVVIYLYFVRGEKY</sequence>
<gene>
    <name evidence="4" type="ORF">KIMC2_16380</name>
</gene>
<evidence type="ECO:0000313" key="5">
    <source>
        <dbReference type="Proteomes" id="UP001321804"/>
    </source>
</evidence>
<dbReference type="RefSeq" id="WP_317695822.1">
    <property type="nucleotide sequence ID" value="NZ_AP026801.1"/>
</dbReference>
<dbReference type="AlphaFoldDB" id="A0AAU9DFP7"/>
<dbReference type="KEGG" id="xak:KIMC2_16380"/>
<feature type="transmembrane region" description="Helical" evidence="2">
    <location>
        <begin position="217"/>
        <end position="237"/>
    </location>
</feature>
<feature type="transmembrane region" description="Helical" evidence="2">
    <location>
        <begin position="80"/>
        <end position="98"/>
    </location>
</feature>
<evidence type="ECO:0000313" key="4">
    <source>
        <dbReference type="EMBL" id="BDR57076.1"/>
    </source>
</evidence>
<comment type="similarity">
    <text evidence="1">Belongs to the UPF0177 family.</text>
</comment>
<dbReference type="Proteomes" id="UP001321804">
    <property type="component" value="Chromosome"/>
</dbReference>
<evidence type="ECO:0000259" key="3">
    <source>
        <dbReference type="Pfam" id="PF02517"/>
    </source>
</evidence>
<accession>A0AAU9DFP7</accession>
<dbReference type="InterPro" id="IPR052710">
    <property type="entry name" value="CAAX_protease"/>
</dbReference>
<organism evidence="4 5">
    <name type="scientific">Xylocopilactobacillus apis</name>
    <dbReference type="NCBI Taxonomy" id="2932183"/>
    <lineage>
        <taxon>Bacteria</taxon>
        <taxon>Bacillati</taxon>
        <taxon>Bacillota</taxon>
        <taxon>Bacilli</taxon>
        <taxon>Lactobacillales</taxon>
        <taxon>Lactobacillaceae</taxon>
        <taxon>Xylocopilactobacillus</taxon>
    </lineage>
</organism>
<proteinExistence type="inferred from homology"/>
<feature type="transmembrane region" description="Helical" evidence="2">
    <location>
        <begin position="137"/>
        <end position="155"/>
    </location>
</feature>
<dbReference type="GO" id="GO:0004175">
    <property type="term" value="F:endopeptidase activity"/>
    <property type="evidence" value="ECO:0007669"/>
    <property type="project" value="UniProtKB-ARBA"/>
</dbReference>
<feature type="transmembrane region" description="Helical" evidence="2">
    <location>
        <begin position="46"/>
        <end position="68"/>
    </location>
</feature>
<feature type="transmembrane region" description="Helical" evidence="2">
    <location>
        <begin position="161"/>
        <end position="183"/>
    </location>
</feature>
<keyword evidence="5" id="KW-1185">Reference proteome</keyword>
<dbReference type="GO" id="GO:0080120">
    <property type="term" value="P:CAAX-box protein maturation"/>
    <property type="evidence" value="ECO:0007669"/>
    <property type="project" value="UniProtKB-ARBA"/>
</dbReference>
<dbReference type="PANTHER" id="PTHR36435">
    <property type="entry name" value="SLR1288 PROTEIN"/>
    <property type="match status" value="1"/>
</dbReference>
<name>A0AAU9DFP7_9LACO</name>
<reference evidence="4 5" key="1">
    <citation type="journal article" date="2023" name="Microbiol. Spectr.">
        <title>Symbiosis of Carpenter Bees with Uncharacterized Lactic Acid Bacteria Showing NAD Auxotrophy.</title>
        <authorList>
            <person name="Kawasaki S."/>
            <person name="Ozawa K."/>
            <person name="Mori T."/>
            <person name="Yamamoto A."/>
            <person name="Ito M."/>
            <person name="Ohkuma M."/>
            <person name="Sakamoto M."/>
            <person name="Matsutani M."/>
        </authorList>
    </citation>
    <scope>NUCLEOTIDE SEQUENCE [LARGE SCALE GENOMIC DNA]</scope>
    <source>
        <strain evidence="4 5">KimC2</strain>
    </source>
</reference>
<dbReference type="InterPro" id="IPR003675">
    <property type="entry name" value="Rce1/LyrA-like_dom"/>
</dbReference>
<keyword evidence="2" id="KW-0812">Transmembrane</keyword>
<feature type="transmembrane region" description="Helical" evidence="2">
    <location>
        <begin position="12"/>
        <end position="34"/>
    </location>
</feature>
<feature type="transmembrane region" description="Helical" evidence="2">
    <location>
        <begin position="104"/>
        <end position="125"/>
    </location>
</feature>
<evidence type="ECO:0000256" key="1">
    <source>
        <dbReference type="ARBA" id="ARBA00009067"/>
    </source>
</evidence>
<keyword evidence="2" id="KW-0472">Membrane</keyword>
<dbReference type="PANTHER" id="PTHR36435:SF1">
    <property type="entry name" value="CAAX AMINO TERMINAL PROTEASE FAMILY PROTEIN"/>
    <property type="match status" value="1"/>
</dbReference>